<dbReference type="AlphaFoldDB" id="A0A9N9D6L2"/>
<dbReference type="EMBL" id="CAJVQA010005826">
    <property type="protein sequence ID" value="CAG8628731.1"/>
    <property type="molecule type" value="Genomic_DNA"/>
</dbReference>
<comment type="caution">
    <text evidence="2">The sequence shown here is derived from an EMBL/GenBank/DDBJ whole genome shotgun (WGS) entry which is preliminary data.</text>
</comment>
<sequence>EEPNYDNSELDDDGLDDSRAYDDELDDGELDSELNNKFDKEIDPDYNDESIVYLDKKMQNNETMVID</sequence>
<keyword evidence="3" id="KW-1185">Reference proteome</keyword>
<evidence type="ECO:0000256" key="1">
    <source>
        <dbReference type="SAM" id="MobiDB-lite"/>
    </source>
</evidence>
<feature type="region of interest" description="Disordered" evidence="1">
    <location>
        <begin position="1"/>
        <end position="44"/>
    </location>
</feature>
<feature type="non-terminal residue" evidence="2">
    <location>
        <position position="1"/>
    </location>
</feature>
<name>A0A9N9D6L2_9GLOM</name>
<reference evidence="2" key="1">
    <citation type="submission" date="2021-06" db="EMBL/GenBank/DDBJ databases">
        <authorList>
            <person name="Kallberg Y."/>
            <person name="Tangrot J."/>
            <person name="Rosling A."/>
        </authorList>
    </citation>
    <scope>NUCLEOTIDE SEQUENCE</scope>
    <source>
        <strain evidence="2">FL966</strain>
    </source>
</reference>
<accession>A0A9N9D6L2</accession>
<gene>
    <name evidence="2" type="ORF">CPELLU_LOCUS8283</name>
</gene>
<feature type="compositionally biased region" description="Acidic residues" evidence="1">
    <location>
        <begin position="23"/>
        <end position="32"/>
    </location>
</feature>
<feature type="compositionally biased region" description="Basic and acidic residues" evidence="1">
    <location>
        <begin position="34"/>
        <end position="43"/>
    </location>
</feature>
<evidence type="ECO:0000313" key="2">
    <source>
        <dbReference type="EMBL" id="CAG8628731.1"/>
    </source>
</evidence>
<protein>
    <submittedName>
        <fullName evidence="2">8549_t:CDS:1</fullName>
    </submittedName>
</protein>
<dbReference type="Proteomes" id="UP000789759">
    <property type="component" value="Unassembled WGS sequence"/>
</dbReference>
<feature type="compositionally biased region" description="Acidic residues" evidence="1">
    <location>
        <begin position="1"/>
        <end position="15"/>
    </location>
</feature>
<proteinExistence type="predicted"/>
<evidence type="ECO:0000313" key="3">
    <source>
        <dbReference type="Proteomes" id="UP000789759"/>
    </source>
</evidence>
<organism evidence="2 3">
    <name type="scientific">Cetraspora pellucida</name>
    <dbReference type="NCBI Taxonomy" id="1433469"/>
    <lineage>
        <taxon>Eukaryota</taxon>
        <taxon>Fungi</taxon>
        <taxon>Fungi incertae sedis</taxon>
        <taxon>Mucoromycota</taxon>
        <taxon>Glomeromycotina</taxon>
        <taxon>Glomeromycetes</taxon>
        <taxon>Diversisporales</taxon>
        <taxon>Gigasporaceae</taxon>
        <taxon>Cetraspora</taxon>
    </lineage>
</organism>